<dbReference type="RefSeq" id="WP_408084969.1">
    <property type="nucleotide sequence ID" value="NZ_JBELPZ010000009.1"/>
</dbReference>
<evidence type="ECO:0008006" key="3">
    <source>
        <dbReference type="Google" id="ProtNLM"/>
    </source>
</evidence>
<accession>A0ABW8YXB7</accession>
<comment type="caution">
    <text evidence="1">The sequence shown here is derived from an EMBL/GenBank/DDBJ whole genome shotgun (WGS) entry which is preliminary data.</text>
</comment>
<reference evidence="1 2" key="1">
    <citation type="submission" date="2024-06" db="EMBL/GenBank/DDBJ databases">
        <authorList>
            <person name="Kaempfer P."/>
            <person name="Viver T."/>
        </authorList>
    </citation>
    <scope>NUCLEOTIDE SEQUENCE [LARGE SCALE GENOMIC DNA]</scope>
    <source>
        <strain evidence="1 2">ST-119</strain>
    </source>
</reference>
<protein>
    <recommendedName>
        <fullName evidence="3">Transposase</fullName>
    </recommendedName>
</protein>
<dbReference type="EMBL" id="JBELPZ010000009">
    <property type="protein sequence ID" value="MFL9844714.1"/>
    <property type="molecule type" value="Genomic_DNA"/>
</dbReference>
<name>A0ABW8YXB7_9FLAO</name>
<evidence type="ECO:0000313" key="1">
    <source>
        <dbReference type="EMBL" id="MFL9844714.1"/>
    </source>
</evidence>
<evidence type="ECO:0000313" key="2">
    <source>
        <dbReference type="Proteomes" id="UP001629156"/>
    </source>
</evidence>
<sequence length="106" mass="12312">MKLPPVKFKNVTKDHTLALQEMAICLELYYELRKKIESGKLKFTFSIKIYQAITLLFACSYGYKEDGEFQSCVALIYQNDLDNQLKNMIKAIPKVEKEDPQQKVIS</sequence>
<keyword evidence="2" id="KW-1185">Reference proteome</keyword>
<organism evidence="1 2">
    <name type="scientific">Flavobacterium rhizosphaerae</name>
    <dbReference type="NCBI Taxonomy" id="3163298"/>
    <lineage>
        <taxon>Bacteria</taxon>
        <taxon>Pseudomonadati</taxon>
        <taxon>Bacteroidota</taxon>
        <taxon>Flavobacteriia</taxon>
        <taxon>Flavobacteriales</taxon>
        <taxon>Flavobacteriaceae</taxon>
        <taxon>Flavobacterium</taxon>
    </lineage>
</organism>
<dbReference type="Proteomes" id="UP001629156">
    <property type="component" value="Unassembled WGS sequence"/>
</dbReference>
<gene>
    <name evidence="1" type="ORF">ABS766_09830</name>
</gene>
<proteinExistence type="predicted"/>